<dbReference type="InterPro" id="IPR016169">
    <property type="entry name" value="FAD-bd_PCMH_sub2"/>
</dbReference>
<accession>A0ABY2E4D9</accession>
<gene>
    <name evidence="7" type="ORF">EXU48_08895</name>
</gene>
<evidence type="ECO:0000256" key="4">
    <source>
        <dbReference type="ARBA" id="ARBA00022827"/>
    </source>
</evidence>
<dbReference type="PANTHER" id="PTHR42973">
    <property type="entry name" value="BINDING OXIDOREDUCTASE, PUTATIVE (AFU_ORTHOLOGUE AFUA_1G17690)-RELATED"/>
    <property type="match status" value="1"/>
</dbReference>
<dbReference type="InterPro" id="IPR016167">
    <property type="entry name" value="FAD-bd_PCMH_sub1"/>
</dbReference>
<dbReference type="InterPro" id="IPR006094">
    <property type="entry name" value="Oxid_FAD_bind_N"/>
</dbReference>
<organism evidence="7 8">
    <name type="scientific">Occultella glacieicola</name>
    <dbReference type="NCBI Taxonomy" id="2518684"/>
    <lineage>
        <taxon>Bacteria</taxon>
        <taxon>Bacillati</taxon>
        <taxon>Actinomycetota</taxon>
        <taxon>Actinomycetes</taxon>
        <taxon>Micrococcales</taxon>
        <taxon>Ruaniaceae</taxon>
        <taxon>Occultella</taxon>
    </lineage>
</organism>
<keyword evidence="3" id="KW-0285">Flavoprotein</keyword>
<reference evidence="7 8" key="1">
    <citation type="submission" date="2019-03" db="EMBL/GenBank/DDBJ databases">
        <title>Genomic features of bacteria from cold environments.</title>
        <authorList>
            <person name="Shen L."/>
        </authorList>
    </citation>
    <scope>NUCLEOTIDE SEQUENCE [LARGE SCALE GENOMIC DNA]</scope>
    <source>
        <strain evidence="8">T3246-1</strain>
    </source>
</reference>
<evidence type="ECO:0000256" key="5">
    <source>
        <dbReference type="ARBA" id="ARBA00023002"/>
    </source>
</evidence>
<protein>
    <submittedName>
        <fullName evidence="7">FAD-binding oxidoreductase</fullName>
    </submittedName>
</protein>
<sequence>MSAPRPTVSPVTTLSESDVTSLRSTVSGTVLLRGEPGFADAVRGQNLAVTHDPDLAVSAASEEDVSAAVAFAAAHGLPVDVLATGHGSHVPVTSGLQLLTHELNAVSVDPAARLVTIGAGARWAAVIEKTAPLGLAPVTGSSTHVGVVGYTLGGGLGPLARSHGFSTDWVRALRVVTGDGSLLTASATQNPDLFWALRGGKYGLGVVTEITIEVAEVPALYAGNLMFDEEYREQVLRGWVDWLPTASGEVNTSVALITMPPLPFIPEHLRGKRVLSLRFAYAGPAADGERLAAPLRALAPALTDELGELPLAQVARIHADPEEPGSSWSGGTLLRRLDQDFVDVLLSTAAAPGSPIMVVELRHLGAATAVDVPEGSATAGRGAIAAVSVVAAGPPPALGAAATAFEEFKGALTPWLAEHETVSFGNVGSAESYRALWPADVYERLAGVRASVDPDGVLSPAWLRSA</sequence>
<evidence type="ECO:0000256" key="1">
    <source>
        <dbReference type="ARBA" id="ARBA00001974"/>
    </source>
</evidence>
<evidence type="ECO:0000256" key="3">
    <source>
        <dbReference type="ARBA" id="ARBA00022630"/>
    </source>
</evidence>
<keyword evidence="5" id="KW-0560">Oxidoreductase</keyword>
<keyword evidence="8" id="KW-1185">Reference proteome</keyword>
<dbReference type="Gene3D" id="3.30.43.10">
    <property type="entry name" value="Uridine Diphospho-n-acetylenolpyruvylglucosamine Reductase, domain 2"/>
    <property type="match status" value="1"/>
</dbReference>
<comment type="caution">
    <text evidence="7">The sequence shown here is derived from an EMBL/GenBank/DDBJ whole genome shotgun (WGS) entry which is preliminary data.</text>
</comment>
<name>A0ABY2E4D9_9MICO</name>
<dbReference type="Gene3D" id="3.30.465.10">
    <property type="match status" value="1"/>
</dbReference>
<dbReference type="InterPro" id="IPR016166">
    <property type="entry name" value="FAD-bd_PCMH"/>
</dbReference>
<evidence type="ECO:0000313" key="8">
    <source>
        <dbReference type="Proteomes" id="UP000504882"/>
    </source>
</evidence>
<comment type="cofactor">
    <cofactor evidence="1">
        <name>FAD</name>
        <dbReference type="ChEBI" id="CHEBI:57692"/>
    </cofactor>
</comment>
<evidence type="ECO:0000313" key="7">
    <source>
        <dbReference type="EMBL" id="TDE94893.1"/>
    </source>
</evidence>
<comment type="similarity">
    <text evidence="2">Belongs to the oxygen-dependent FAD-linked oxidoreductase family.</text>
</comment>
<dbReference type="InterPro" id="IPR006093">
    <property type="entry name" value="Oxy_OxRdtase_FAD_BS"/>
</dbReference>
<keyword evidence="4" id="KW-0274">FAD</keyword>
<dbReference type="InterPro" id="IPR050416">
    <property type="entry name" value="FAD-linked_Oxidoreductase"/>
</dbReference>
<dbReference type="Proteomes" id="UP000504882">
    <property type="component" value="Unassembled WGS sequence"/>
</dbReference>
<dbReference type="InterPro" id="IPR036318">
    <property type="entry name" value="FAD-bd_PCMH-like_sf"/>
</dbReference>
<dbReference type="PROSITE" id="PS51387">
    <property type="entry name" value="FAD_PCMH"/>
    <property type="match status" value="1"/>
</dbReference>
<evidence type="ECO:0000256" key="2">
    <source>
        <dbReference type="ARBA" id="ARBA00005466"/>
    </source>
</evidence>
<dbReference type="EMBL" id="SMNA01000004">
    <property type="protein sequence ID" value="TDE94893.1"/>
    <property type="molecule type" value="Genomic_DNA"/>
</dbReference>
<dbReference type="Gene3D" id="3.40.462.20">
    <property type="match status" value="1"/>
</dbReference>
<dbReference type="Pfam" id="PF01565">
    <property type="entry name" value="FAD_binding_4"/>
    <property type="match status" value="1"/>
</dbReference>
<dbReference type="PROSITE" id="PS00862">
    <property type="entry name" value="OX2_COVAL_FAD"/>
    <property type="match status" value="1"/>
</dbReference>
<dbReference type="SUPFAM" id="SSF56176">
    <property type="entry name" value="FAD-binding/transporter-associated domain-like"/>
    <property type="match status" value="1"/>
</dbReference>
<feature type="domain" description="FAD-binding PCMH-type" evidence="6">
    <location>
        <begin position="49"/>
        <end position="217"/>
    </location>
</feature>
<evidence type="ECO:0000259" key="6">
    <source>
        <dbReference type="PROSITE" id="PS51387"/>
    </source>
</evidence>
<proteinExistence type="inferred from homology"/>
<dbReference type="PANTHER" id="PTHR42973:SF39">
    <property type="entry name" value="FAD-BINDING PCMH-TYPE DOMAIN-CONTAINING PROTEIN"/>
    <property type="match status" value="1"/>
</dbReference>